<proteinExistence type="predicted"/>
<evidence type="ECO:0000313" key="2">
    <source>
        <dbReference type="Proteomes" id="UP000311605"/>
    </source>
</evidence>
<dbReference type="RefSeq" id="WP_139677426.1">
    <property type="nucleotide sequence ID" value="NZ_VDMN01000003.1"/>
</dbReference>
<dbReference type="EMBL" id="VDMN01000003">
    <property type="protein sequence ID" value="TNM62933.1"/>
    <property type="molecule type" value="Genomic_DNA"/>
</dbReference>
<dbReference type="Proteomes" id="UP000311605">
    <property type="component" value="Unassembled WGS sequence"/>
</dbReference>
<comment type="caution">
    <text evidence="1">The sequence shown here is derived from an EMBL/GenBank/DDBJ whole genome shotgun (WGS) entry which is preliminary data.</text>
</comment>
<organism evidence="1 2">
    <name type="scientific">Aliirhizobium smilacinae</name>
    <dbReference type="NCBI Taxonomy" id="1395944"/>
    <lineage>
        <taxon>Bacteria</taxon>
        <taxon>Pseudomonadati</taxon>
        <taxon>Pseudomonadota</taxon>
        <taxon>Alphaproteobacteria</taxon>
        <taxon>Hyphomicrobiales</taxon>
        <taxon>Rhizobiaceae</taxon>
        <taxon>Aliirhizobium</taxon>
    </lineage>
</organism>
<dbReference type="AlphaFoldDB" id="A0A5C4XHD9"/>
<evidence type="ECO:0000313" key="1">
    <source>
        <dbReference type="EMBL" id="TNM62933.1"/>
    </source>
</evidence>
<protein>
    <submittedName>
        <fullName evidence="1">Uncharacterized protein</fullName>
    </submittedName>
</protein>
<reference evidence="1 2" key="1">
    <citation type="submission" date="2019-06" db="EMBL/GenBank/DDBJ databases">
        <title>The draft genome of Rhizobium smilacinae PTYR-5.</title>
        <authorList>
            <person name="Liu L."/>
            <person name="Li L."/>
            <person name="Zhang X."/>
        </authorList>
    </citation>
    <scope>NUCLEOTIDE SEQUENCE [LARGE SCALE GENOMIC DNA]</scope>
    <source>
        <strain evidence="1 2">PTYR-5</strain>
    </source>
</reference>
<sequence>MSRSSSRTLSESDKRVLRSLLSRYAARYFLSGPDKDELVEQTFHAMAAHPQIFFQKPVEQAVAETMHRIYQDGIATRIQHTSKNEN</sequence>
<accession>A0A5C4XHD9</accession>
<gene>
    <name evidence="1" type="ORF">FHP24_17095</name>
</gene>
<dbReference type="OrthoDB" id="8410253at2"/>
<keyword evidence="2" id="KW-1185">Reference proteome</keyword>
<name>A0A5C4XHD9_9HYPH</name>